<dbReference type="PANTHER" id="PTHR36699">
    <property type="entry name" value="LD-TRANSPEPTIDASE"/>
    <property type="match status" value="1"/>
</dbReference>
<dbReference type="CDD" id="cd16913">
    <property type="entry name" value="YkuD_like"/>
    <property type="match status" value="1"/>
</dbReference>
<dbReference type="GO" id="GO:0071555">
    <property type="term" value="P:cell wall organization"/>
    <property type="evidence" value="ECO:0007669"/>
    <property type="project" value="UniProtKB-KW"/>
</dbReference>
<dbReference type="PANTHER" id="PTHR36699:SF1">
    <property type="entry name" value="L,D-TRANSPEPTIDASE YAFK-RELATED"/>
    <property type="match status" value="1"/>
</dbReference>
<organism evidence="7">
    <name type="scientific">hydrothermal vent metagenome</name>
    <dbReference type="NCBI Taxonomy" id="652676"/>
    <lineage>
        <taxon>unclassified sequences</taxon>
        <taxon>metagenomes</taxon>
        <taxon>ecological metagenomes</taxon>
    </lineage>
</organism>
<accession>A0A3B1B2U4</accession>
<evidence type="ECO:0000256" key="3">
    <source>
        <dbReference type="ARBA" id="ARBA00022960"/>
    </source>
</evidence>
<dbReference type="GO" id="GO:0009252">
    <property type="term" value="P:peptidoglycan biosynthetic process"/>
    <property type="evidence" value="ECO:0007669"/>
    <property type="project" value="UniProtKB-UniPathway"/>
</dbReference>
<dbReference type="InterPro" id="IPR005490">
    <property type="entry name" value="LD_TPept_cat_dom"/>
</dbReference>
<feature type="domain" description="L,D-TPase catalytic" evidence="6">
    <location>
        <begin position="26"/>
        <end position="162"/>
    </location>
</feature>
<dbReference type="SUPFAM" id="SSF141523">
    <property type="entry name" value="L,D-transpeptidase catalytic domain-like"/>
    <property type="match status" value="1"/>
</dbReference>
<proteinExistence type="predicted"/>
<dbReference type="GO" id="GO:0008360">
    <property type="term" value="P:regulation of cell shape"/>
    <property type="evidence" value="ECO:0007669"/>
    <property type="project" value="UniProtKB-KW"/>
</dbReference>
<evidence type="ECO:0000256" key="4">
    <source>
        <dbReference type="ARBA" id="ARBA00022984"/>
    </source>
</evidence>
<keyword evidence="5" id="KW-0961">Cell wall biogenesis/degradation</keyword>
<sequence>MKYTILILALIVSISTLGFAVGGEVDSVLVDKSEKKIYLLSEGKQLKEYDVVFGENPKGHKQQEGDERTPEGKYILDYKKADSSFYKAIHISYPNEEDKARARKIGVDPGGLIMIHGQKNGFGWLSWLMQWFNWTDGCIAVTNAEMDEIWQLVEVGTPIEIRP</sequence>
<dbReference type="EMBL" id="UOFV01000482">
    <property type="protein sequence ID" value="VAX04620.1"/>
    <property type="molecule type" value="Genomic_DNA"/>
</dbReference>
<dbReference type="UniPathway" id="UPA00219"/>
<evidence type="ECO:0000313" key="7">
    <source>
        <dbReference type="EMBL" id="VAX04620.1"/>
    </source>
</evidence>
<keyword evidence="3" id="KW-0133">Cell shape</keyword>
<evidence type="ECO:0000259" key="6">
    <source>
        <dbReference type="PROSITE" id="PS52029"/>
    </source>
</evidence>
<dbReference type="Pfam" id="PF03734">
    <property type="entry name" value="YkuD"/>
    <property type="match status" value="1"/>
</dbReference>
<evidence type="ECO:0000256" key="1">
    <source>
        <dbReference type="ARBA" id="ARBA00004752"/>
    </source>
</evidence>
<evidence type="ECO:0000256" key="2">
    <source>
        <dbReference type="ARBA" id="ARBA00022679"/>
    </source>
</evidence>
<dbReference type="InterPro" id="IPR038063">
    <property type="entry name" value="Transpep_catalytic_dom"/>
</dbReference>
<protein>
    <submittedName>
        <fullName evidence="7">ErfK/YbiS/YcfS/YnhG family protein</fullName>
    </submittedName>
</protein>
<dbReference type="GO" id="GO:0016740">
    <property type="term" value="F:transferase activity"/>
    <property type="evidence" value="ECO:0007669"/>
    <property type="project" value="UniProtKB-KW"/>
</dbReference>
<reference evidence="7" key="1">
    <citation type="submission" date="2018-06" db="EMBL/GenBank/DDBJ databases">
        <authorList>
            <person name="Zhirakovskaya E."/>
        </authorList>
    </citation>
    <scope>NUCLEOTIDE SEQUENCE</scope>
</reference>
<name>A0A3B1B2U4_9ZZZZ</name>
<gene>
    <name evidence="7" type="ORF">MNBD_GAMMA19-1214</name>
</gene>
<dbReference type="AlphaFoldDB" id="A0A3B1B2U4"/>
<dbReference type="PROSITE" id="PS52029">
    <property type="entry name" value="LD_TPASE"/>
    <property type="match status" value="1"/>
</dbReference>
<keyword evidence="2" id="KW-0808">Transferase</keyword>
<dbReference type="Gene3D" id="2.40.440.10">
    <property type="entry name" value="L,D-transpeptidase catalytic domain-like"/>
    <property type="match status" value="1"/>
</dbReference>
<keyword evidence="4" id="KW-0573">Peptidoglycan synthesis</keyword>
<comment type="pathway">
    <text evidence="1">Cell wall biogenesis; peptidoglycan biosynthesis.</text>
</comment>
<evidence type="ECO:0000256" key="5">
    <source>
        <dbReference type="ARBA" id="ARBA00023316"/>
    </source>
</evidence>